<dbReference type="AlphaFoldDB" id="A0A382RUQ3"/>
<accession>A0A382RUQ3</accession>
<dbReference type="EMBL" id="UINC01124325">
    <property type="protein sequence ID" value="SVD01393.1"/>
    <property type="molecule type" value="Genomic_DNA"/>
</dbReference>
<feature type="non-terminal residue" evidence="1">
    <location>
        <position position="45"/>
    </location>
</feature>
<proteinExistence type="predicted"/>
<organism evidence="1">
    <name type="scientific">marine metagenome</name>
    <dbReference type="NCBI Taxonomy" id="408172"/>
    <lineage>
        <taxon>unclassified sequences</taxon>
        <taxon>metagenomes</taxon>
        <taxon>ecological metagenomes</taxon>
    </lineage>
</organism>
<name>A0A382RUQ3_9ZZZZ</name>
<evidence type="ECO:0000313" key="1">
    <source>
        <dbReference type="EMBL" id="SVD01393.1"/>
    </source>
</evidence>
<reference evidence="1" key="1">
    <citation type="submission" date="2018-05" db="EMBL/GenBank/DDBJ databases">
        <authorList>
            <person name="Lanie J.A."/>
            <person name="Ng W.-L."/>
            <person name="Kazmierczak K.M."/>
            <person name="Andrzejewski T.M."/>
            <person name="Davidsen T.M."/>
            <person name="Wayne K.J."/>
            <person name="Tettelin H."/>
            <person name="Glass J.I."/>
            <person name="Rusch D."/>
            <person name="Podicherti R."/>
            <person name="Tsui H.-C.T."/>
            <person name="Winkler M.E."/>
        </authorList>
    </citation>
    <scope>NUCLEOTIDE SEQUENCE</scope>
</reference>
<gene>
    <name evidence="1" type="ORF">METZ01_LOCUS354247</name>
</gene>
<protein>
    <submittedName>
        <fullName evidence="1">Uncharacterized protein</fullName>
    </submittedName>
</protein>
<sequence>MQRSAPLTDHLSEWEHAIHRGLSFHQLILRESMGLDVEAGIHKRD</sequence>